<dbReference type="InterPro" id="IPR044285">
    <property type="entry name" value="PWP1"/>
</dbReference>
<dbReference type="Proteomes" id="UP001476247">
    <property type="component" value="Unassembled WGS sequence"/>
</dbReference>
<dbReference type="SUPFAM" id="SSF50978">
    <property type="entry name" value="WD40 repeat-like"/>
    <property type="match status" value="1"/>
</dbReference>
<dbReference type="PANTHER" id="PTHR14091:SF0">
    <property type="entry name" value="PERIODIC TRYPTOPHAN PROTEIN 1 HOMOLOG"/>
    <property type="match status" value="1"/>
</dbReference>
<evidence type="ECO:0008006" key="9">
    <source>
        <dbReference type="Google" id="ProtNLM"/>
    </source>
</evidence>
<feature type="repeat" description="WD" evidence="4">
    <location>
        <begin position="232"/>
        <end position="274"/>
    </location>
</feature>
<dbReference type="PROSITE" id="PS00678">
    <property type="entry name" value="WD_REPEATS_1"/>
    <property type="match status" value="2"/>
</dbReference>
<evidence type="ECO:0000256" key="6">
    <source>
        <dbReference type="SAM" id="MobiDB-lite"/>
    </source>
</evidence>
<dbReference type="PRINTS" id="PR00320">
    <property type="entry name" value="GPROTEINBRPT"/>
</dbReference>
<comment type="caution">
    <text evidence="7">The sequence shown here is derived from an EMBL/GenBank/DDBJ whole genome shotgun (WGS) entry which is preliminary data.</text>
</comment>
<evidence type="ECO:0000256" key="1">
    <source>
        <dbReference type="ARBA" id="ARBA00022553"/>
    </source>
</evidence>
<feature type="compositionally biased region" description="Acidic residues" evidence="6">
    <location>
        <begin position="476"/>
        <end position="487"/>
    </location>
</feature>
<evidence type="ECO:0000313" key="7">
    <source>
        <dbReference type="EMBL" id="GAA5796476.1"/>
    </source>
</evidence>
<reference evidence="7 8" key="1">
    <citation type="submission" date="2024-04" db="EMBL/GenBank/DDBJ databases">
        <title>genome sequences of Mucor flavus KT1a and Helicostylum pulchrum KT1b strains isolation_sourced from the surface of a dry-aged beef.</title>
        <authorList>
            <person name="Toyotome T."/>
            <person name="Hosono M."/>
            <person name="Torimaru M."/>
            <person name="Fukuda K."/>
            <person name="Mikami N."/>
        </authorList>
    </citation>
    <scope>NUCLEOTIDE SEQUENCE [LARGE SCALE GENOMIC DNA]</scope>
    <source>
        <strain evidence="7 8">KT1b</strain>
    </source>
</reference>
<evidence type="ECO:0000256" key="2">
    <source>
        <dbReference type="ARBA" id="ARBA00022574"/>
    </source>
</evidence>
<dbReference type="SMART" id="SM00320">
    <property type="entry name" value="WD40"/>
    <property type="match status" value="5"/>
</dbReference>
<feature type="repeat" description="WD" evidence="4">
    <location>
        <begin position="275"/>
        <end position="317"/>
    </location>
</feature>
<dbReference type="InterPro" id="IPR020472">
    <property type="entry name" value="WD40_PAC1"/>
</dbReference>
<evidence type="ECO:0000256" key="5">
    <source>
        <dbReference type="SAM" id="Coils"/>
    </source>
</evidence>
<organism evidence="7 8">
    <name type="scientific">Helicostylum pulchrum</name>
    <dbReference type="NCBI Taxonomy" id="562976"/>
    <lineage>
        <taxon>Eukaryota</taxon>
        <taxon>Fungi</taxon>
        <taxon>Fungi incertae sedis</taxon>
        <taxon>Mucoromycota</taxon>
        <taxon>Mucoromycotina</taxon>
        <taxon>Mucoromycetes</taxon>
        <taxon>Mucorales</taxon>
        <taxon>Mucorineae</taxon>
        <taxon>Mucoraceae</taxon>
        <taxon>Helicostylum</taxon>
    </lineage>
</organism>
<dbReference type="PROSITE" id="PS50082">
    <property type="entry name" value="WD_REPEATS_2"/>
    <property type="match status" value="3"/>
</dbReference>
<name>A0ABP9XNS6_9FUNG</name>
<evidence type="ECO:0000256" key="4">
    <source>
        <dbReference type="PROSITE-ProRule" id="PRU00221"/>
    </source>
</evidence>
<feature type="region of interest" description="Disordered" evidence="6">
    <location>
        <begin position="466"/>
        <end position="513"/>
    </location>
</feature>
<keyword evidence="1" id="KW-0597">Phosphoprotein</keyword>
<accession>A0ABP9XNS6</accession>
<dbReference type="Pfam" id="PF00400">
    <property type="entry name" value="WD40"/>
    <property type="match status" value="3"/>
</dbReference>
<dbReference type="Gene3D" id="2.130.10.10">
    <property type="entry name" value="YVTN repeat-like/Quinoprotein amine dehydrogenase"/>
    <property type="match status" value="2"/>
</dbReference>
<evidence type="ECO:0000256" key="3">
    <source>
        <dbReference type="ARBA" id="ARBA00022737"/>
    </source>
</evidence>
<dbReference type="InterPro" id="IPR001680">
    <property type="entry name" value="WD40_rpt"/>
</dbReference>
<gene>
    <name evidence="7" type="ORF">HPULCUR_001848</name>
</gene>
<dbReference type="InterPro" id="IPR019775">
    <property type="entry name" value="WD40_repeat_CS"/>
</dbReference>
<dbReference type="PANTHER" id="PTHR14091">
    <property type="entry name" value="PERIODIC TRYPTOPHAN PROTEIN 1"/>
    <property type="match status" value="1"/>
</dbReference>
<dbReference type="InterPro" id="IPR036322">
    <property type="entry name" value="WD40_repeat_dom_sf"/>
</dbReference>
<sequence length="513" mass="58072">MISAIQWIRKGAAAQQPKKYDLNDEEYARISKLAADQLEDAKEELKAAEAMAVDSTAKKSDKEVDEMDQYNLESYDAEVEASNKKVGIFSNIKDLAYYENDAEDPYITLKNNVDEEEEKKDLEILPTDNMLLAAKTEDDISQLEIYVYEESQDNIYVHHDIMLPSFPLCLEWLDFHTGEGKVNAETSGNYTAIGTFEPDIEIWDLDTIDIMFPETILGHTDKTKKRSKKVNPNYHVDAIMDLAWNKNHRNFLLSSSADGTVKLWDLTTSKCVQSYNHHTDKVQSVAWHPTEPTVFISGSYDKSVCVLDARSPEQVTRWQLSSDVESIRWDPHHPSNFYVALENGFIQYYDVRVAENGKGGKPLFTLQAHDDAVSALDVNPLVPGCIATGSTDKSIKIWNTNDNKPSMVTSRNFELGKIFSTQFCPDSPFQLAIAGSNGKMHVWDMASNAGVRQAFRHQSLLGVVHAEEKKPVTVPDDAEEDDDMENDEPLREEPEEDDDEDEEDDDDMEEDSE</sequence>
<dbReference type="InterPro" id="IPR015943">
    <property type="entry name" value="WD40/YVTN_repeat-like_dom_sf"/>
</dbReference>
<dbReference type="PROSITE" id="PS50294">
    <property type="entry name" value="WD_REPEATS_REGION"/>
    <property type="match status" value="2"/>
</dbReference>
<feature type="coiled-coil region" evidence="5">
    <location>
        <begin position="28"/>
        <end position="58"/>
    </location>
</feature>
<proteinExistence type="predicted"/>
<evidence type="ECO:0000313" key="8">
    <source>
        <dbReference type="Proteomes" id="UP001476247"/>
    </source>
</evidence>
<feature type="compositionally biased region" description="Acidic residues" evidence="6">
    <location>
        <begin position="493"/>
        <end position="513"/>
    </location>
</feature>
<keyword evidence="8" id="KW-1185">Reference proteome</keyword>
<keyword evidence="2 4" id="KW-0853">WD repeat</keyword>
<dbReference type="EMBL" id="BAABUJ010000006">
    <property type="protein sequence ID" value="GAA5796476.1"/>
    <property type="molecule type" value="Genomic_DNA"/>
</dbReference>
<feature type="repeat" description="WD" evidence="4">
    <location>
        <begin position="366"/>
        <end position="408"/>
    </location>
</feature>
<keyword evidence="5" id="KW-0175">Coiled coil</keyword>
<protein>
    <recommendedName>
        <fullName evidence="9">WD40 repeat-like protein</fullName>
    </recommendedName>
</protein>
<keyword evidence="3" id="KW-0677">Repeat</keyword>